<evidence type="ECO:0000259" key="2">
    <source>
        <dbReference type="Pfam" id="PF05699"/>
    </source>
</evidence>
<dbReference type="EMBL" id="CAJNYV010003468">
    <property type="protein sequence ID" value="CAF3577957.1"/>
    <property type="molecule type" value="Genomic_DNA"/>
</dbReference>
<dbReference type="Pfam" id="PF05699">
    <property type="entry name" value="Dimer_Tnp_hAT"/>
    <property type="match status" value="1"/>
</dbReference>
<evidence type="ECO:0000256" key="1">
    <source>
        <dbReference type="SAM" id="MobiDB-lite"/>
    </source>
</evidence>
<feature type="compositionally biased region" description="Acidic residues" evidence="1">
    <location>
        <begin position="1"/>
        <end position="14"/>
    </location>
</feature>
<proteinExistence type="predicted"/>
<evidence type="ECO:0000313" key="5">
    <source>
        <dbReference type="Proteomes" id="UP000663838"/>
    </source>
</evidence>
<sequence length="706" mass="81145">MDSEIIIEDDNDDNDNNHEESIPTTPVLKSNENKNVKAASNTCEKKKKKGVFNLQWLLDSQLGSFLREYKPDSTKALCIACNEKFSIHYGGKNDIDRHIKLKRHIHNMKSFSINRQLITSTMKPNKESEEVAAAEGTFVYHGVKHGHSYSSQQCTTNVIKTIFSSCSAIGKSMSCGRTKCSSIALNVLAPYFTQQILIEVKEACFFSIMFDASNKGNTKLFPVCVQYFSKFGVKKGIIDLIDDADESATNTFENLEAAIKKSGLSLEGLTSIGADNTNVNMDNTHSVYTLFHDQVENLFKGNCYCHILHNGVKWGHQQLTVDAEKFLMMAYAHFSRSAKRVQELKSYYEFYENDFQVLIKHIKIRWLSLYLSIDRLLLVYKPVKEYFTDQSNRETPKELEKNFQSEETLCILTFLHHILFEIQKTNLELQKKSITAIDLYRIITSIQYKLKQRLDTSFFGIQCRNLLNRMSSDTSAELQASFKRFILTFLEYIDKYFSQNVAFLEAIGHFGYGIENLTWNQVQKCIEITKIKGLNEDDLFNEFTELKLTFEMIQKKEVPLLNQIQFFLSNEGQEEIRNSSTTSIHQSESDEEDEEEQTKVIRSDQLWAMLLAVNATPTPNMKKLICFLYSIPASNAYVESIFSDMKHLLSDSRNRMSVDLVSAELQIRRNSSLSCTDMHQYLLSDKELLGAISSNNKYAFKKQRVQ</sequence>
<dbReference type="SUPFAM" id="SSF53098">
    <property type="entry name" value="Ribonuclease H-like"/>
    <property type="match status" value="1"/>
</dbReference>
<protein>
    <recommendedName>
        <fullName evidence="2">HAT C-terminal dimerisation domain-containing protein</fullName>
    </recommendedName>
</protein>
<dbReference type="GO" id="GO:0046983">
    <property type="term" value="F:protein dimerization activity"/>
    <property type="evidence" value="ECO:0007669"/>
    <property type="project" value="InterPro"/>
</dbReference>
<name>A0A821SX95_9BILA</name>
<comment type="caution">
    <text evidence="4">The sequence shown here is derived from an EMBL/GenBank/DDBJ whole genome shotgun (WGS) entry which is preliminary data.</text>
</comment>
<gene>
    <name evidence="3" type="ORF">KIK155_LOCUS19794</name>
    <name evidence="4" type="ORF">TOA249_LOCUS28091</name>
</gene>
<dbReference type="EMBL" id="CAJOBS010003786">
    <property type="protein sequence ID" value="CAF4865950.1"/>
    <property type="molecule type" value="Genomic_DNA"/>
</dbReference>
<feature type="region of interest" description="Disordered" evidence="1">
    <location>
        <begin position="1"/>
        <end position="27"/>
    </location>
</feature>
<dbReference type="Proteomes" id="UP000663838">
    <property type="component" value="Unassembled WGS sequence"/>
</dbReference>
<feature type="domain" description="HAT C-terminal dimerisation" evidence="2">
    <location>
        <begin position="612"/>
        <end position="670"/>
    </location>
</feature>
<dbReference type="InterPro" id="IPR008906">
    <property type="entry name" value="HATC_C_dom"/>
</dbReference>
<evidence type="ECO:0000313" key="3">
    <source>
        <dbReference type="EMBL" id="CAF3577957.1"/>
    </source>
</evidence>
<evidence type="ECO:0000313" key="4">
    <source>
        <dbReference type="EMBL" id="CAF4865950.1"/>
    </source>
</evidence>
<dbReference type="AlphaFoldDB" id="A0A821SX95"/>
<dbReference type="Proteomes" id="UP000663865">
    <property type="component" value="Unassembled WGS sequence"/>
</dbReference>
<accession>A0A821SX95</accession>
<dbReference type="InterPro" id="IPR012337">
    <property type="entry name" value="RNaseH-like_sf"/>
</dbReference>
<feature type="region of interest" description="Disordered" evidence="1">
    <location>
        <begin position="578"/>
        <end position="597"/>
    </location>
</feature>
<dbReference type="PANTHER" id="PTHR37162">
    <property type="entry name" value="HAT FAMILY DIMERISATION DOMAINCONTAINING PROTEIN-RELATED"/>
    <property type="match status" value="1"/>
</dbReference>
<organism evidence="4 5">
    <name type="scientific">Rotaria socialis</name>
    <dbReference type="NCBI Taxonomy" id="392032"/>
    <lineage>
        <taxon>Eukaryota</taxon>
        <taxon>Metazoa</taxon>
        <taxon>Spiralia</taxon>
        <taxon>Gnathifera</taxon>
        <taxon>Rotifera</taxon>
        <taxon>Eurotatoria</taxon>
        <taxon>Bdelloidea</taxon>
        <taxon>Philodinida</taxon>
        <taxon>Philodinidae</taxon>
        <taxon>Rotaria</taxon>
    </lineage>
</organism>
<dbReference type="PANTHER" id="PTHR37162:SF1">
    <property type="entry name" value="BED-TYPE DOMAIN-CONTAINING PROTEIN"/>
    <property type="match status" value="1"/>
</dbReference>
<reference evidence="4" key="1">
    <citation type="submission" date="2021-02" db="EMBL/GenBank/DDBJ databases">
        <authorList>
            <person name="Nowell W R."/>
        </authorList>
    </citation>
    <scope>NUCLEOTIDE SEQUENCE</scope>
</reference>